<protein>
    <recommendedName>
        <fullName evidence="2">Zinc-ribbon domain-containing protein</fullName>
    </recommendedName>
</protein>
<keyword evidence="1" id="KW-1133">Transmembrane helix</keyword>
<reference evidence="3 4" key="1">
    <citation type="journal article" date="2019" name="Sci. Rep.">
        <title>Sulfobacillus thermotolerans: new insights into resistance and metabolic capacities of acidophilic chemolithotrophs.</title>
        <authorList>
            <person name="Panyushkina A.E."/>
            <person name="Babenko V.V."/>
            <person name="Nikitina A.S."/>
            <person name="Selezneva O.V."/>
            <person name="Tsaplina I.A."/>
            <person name="Letarova M.A."/>
            <person name="Kostryukova E.S."/>
            <person name="Letarov A.V."/>
        </authorList>
    </citation>
    <scope>NUCLEOTIDE SEQUENCE [LARGE SCALE GENOMIC DNA]</scope>
    <source>
        <strain evidence="3 4">Kr1</strain>
    </source>
</reference>
<dbReference type="Proteomes" id="UP000325292">
    <property type="component" value="Chromosome"/>
</dbReference>
<evidence type="ECO:0000313" key="4">
    <source>
        <dbReference type="Proteomes" id="UP000325292"/>
    </source>
</evidence>
<keyword evidence="1" id="KW-0472">Membrane</keyword>
<dbReference type="Pfam" id="PF13240">
    <property type="entry name" value="Zn_Ribbon_1"/>
    <property type="match status" value="1"/>
</dbReference>
<proteinExistence type="predicted"/>
<accession>A0ABM6RTY8</accession>
<dbReference type="EMBL" id="CP019454">
    <property type="protein sequence ID" value="AUW94917.1"/>
    <property type="molecule type" value="Genomic_DNA"/>
</dbReference>
<feature type="transmembrane region" description="Helical" evidence="1">
    <location>
        <begin position="50"/>
        <end position="74"/>
    </location>
</feature>
<gene>
    <name evidence="3" type="ORF">BXT84_13945</name>
</gene>
<dbReference type="InterPro" id="IPR026870">
    <property type="entry name" value="Zinc_ribbon_dom"/>
</dbReference>
<keyword evidence="1" id="KW-0812">Transmembrane</keyword>
<sequence>MREDSPKTAQPLVCPQCQHAIRKDDRFCQHCGTALFPQGPTRTQPRSLKVVLWVASALTAGLLILGVVIVHSLLTTRLATSPLPFPKPHPQIAVKNKPTTIPAAHLQTTSAPTPQAKAPSSVSTTWKSVFVNFNGATISLTLPSQVKPIAPQASGQWAWTTSPATTQIVLDITAAKSPQATQPLGPEAFGSPITRTTQSASQILDVAWAGHGYVALSMTVPLDDTAWLGTIAQSLRIT</sequence>
<organism evidence="3 4">
    <name type="scientific">Sulfobacillus thermotolerans</name>
    <dbReference type="NCBI Taxonomy" id="338644"/>
    <lineage>
        <taxon>Bacteria</taxon>
        <taxon>Bacillati</taxon>
        <taxon>Bacillota</taxon>
        <taxon>Clostridia</taxon>
        <taxon>Eubacteriales</taxon>
        <taxon>Clostridiales Family XVII. Incertae Sedis</taxon>
        <taxon>Sulfobacillus</taxon>
    </lineage>
</organism>
<feature type="domain" description="Zinc-ribbon" evidence="2">
    <location>
        <begin position="14"/>
        <end position="35"/>
    </location>
</feature>
<evidence type="ECO:0000259" key="2">
    <source>
        <dbReference type="Pfam" id="PF13240"/>
    </source>
</evidence>
<name>A0ABM6RTY8_9FIRM</name>
<keyword evidence="4" id="KW-1185">Reference proteome</keyword>
<evidence type="ECO:0000313" key="3">
    <source>
        <dbReference type="EMBL" id="AUW94917.1"/>
    </source>
</evidence>
<evidence type="ECO:0000256" key="1">
    <source>
        <dbReference type="SAM" id="Phobius"/>
    </source>
</evidence>